<dbReference type="EMBL" id="CP000840">
    <property type="protein sequence ID" value="ABW32478.1"/>
    <property type="molecule type" value="Genomic_DNA"/>
</dbReference>
<geneLocation type="plasmid" evidence="1 2">
    <name>pREB3</name>
</geneLocation>
<protein>
    <submittedName>
        <fullName evidence="1">Uncharacterized protein</fullName>
    </submittedName>
</protein>
<dbReference type="AlphaFoldDB" id="A8ZMR7"/>
<keyword evidence="1" id="KW-0614">Plasmid</keyword>
<sequence length="50" mass="5308">MAWKSLPVTIQSSAPLQADGVWNTICSQTVDLDYNPISSLQAAGNLSSLD</sequence>
<dbReference type="Proteomes" id="UP000000268">
    <property type="component" value="Plasmid pREB3"/>
</dbReference>
<organism evidence="1 2">
    <name type="scientific">Acaryochloris marina (strain MBIC 11017)</name>
    <dbReference type="NCBI Taxonomy" id="329726"/>
    <lineage>
        <taxon>Bacteria</taxon>
        <taxon>Bacillati</taxon>
        <taxon>Cyanobacteriota</taxon>
        <taxon>Cyanophyceae</taxon>
        <taxon>Acaryochloridales</taxon>
        <taxon>Acaryochloridaceae</taxon>
        <taxon>Acaryochloris</taxon>
    </lineage>
</organism>
<accession>A8ZMR7</accession>
<dbReference type="KEGG" id="amr:AM1_C0177"/>
<gene>
    <name evidence="1" type="ordered locus">AM1_C0177</name>
</gene>
<evidence type="ECO:0000313" key="1">
    <source>
        <dbReference type="EMBL" id="ABW32478.1"/>
    </source>
</evidence>
<name>A8ZMR7_ACAM1</name>
<reference evidence="1 2" key="1">
    <citation type="journal article" date="2008" name="Proc. Natl. Acad. Sci. U.S.A.">
        <title>Niche adaptation and genome expansion in the chlorophyll d-producing cyanobacterium Acaryochloris marina.</title>
        <authorList>
            <person name="Swingley W.D."/>
            <person name="Chen M."/>
            <person name="Cheung P.C."/>
            <person name="Conrad A.L."/>
            <person name="Dejesa L.C."/>
            <person name="Hao J."/>
            <person name="Honchak B.M."/>
            <person name="Karbach L.E."/>
            <person name="Kurdoglu A."/>
            <person name="Lahiri S."/>
            <person name="Mastrian S.D."/>
            <person name="Miyashita H."/>
            <person name="Page L."/>
            <person name="Ramakrishna P."/>
            <person name="Satoh S."/>
            <person name="Sattley W.M."/>
            <person name="Shimada Y."/>
            <person name="Taylor H.L."/>
            <person name="Tomo T."/>
            <person name="Tsuchiya T."/>
            <person name="Wang Z.T."/>
            <person name="Raymond J."/>
            <person name="Mimuro M."/>
            <person name="Blankenship R.E."/>
            <person name="Touchman J.W."/>
        </authorList>
    </citation>
    <scope>NUCLEOTIDE SEQUENCE [LARGE SCALE GENOMIC DNA]</scope>
    <source>
        <strain evidence="2">MBIC 11017</strain>
        <plasmid evidence="2">Plasmid pREB3</plasmid>
    </source>
</reference>
<evidence type="ECO:0000313" key="2">
    <source>
        <dbReference type="Proteomes" id="UP000000268"/>
    </source>
</evidence>
<proteinExistence type="predicted"/>
<dbReference type="HOGENOM" id="CLU_3264092_0_0_3"/>
<keyword evidence="2" id="KW-1185">Reference proteome</keyword>